<gene>
    <name evidence="1" type="ORF">HNR68_003152</name>
</gene>
<proteinExistence type="predicted"/>
<sequence>MPVGSENASGGFAPHRLSWSDFDEIARSTGGARTVRQLRRAERSRRLLLLRGLVDEVAKTPEQCGPLPSPEHAWEILARVQARAPRVLDRMLAHPYTGSWAGYTTRLLHHKTTGVCPLWVHVGHVHALAAAAAIHANLPFETSVPVWNGGAALPTLGLVRLPADAPFSVAEVRSDGTNVDVRSGATCVRLPEDRFAEAPGWWPLRQVSVRSGGQAFSVHLDDVDPYRGLREPVLPQRLSDAEVRAWRELLADAWRLISTHLPAMAPALRAGLQSLVPRPAVPFRMPSSSTGEAFGSAIVSRPVDGYELAAMLVHEFQHIRLGGLLHFIRLREDDPRLRFHTPWRDDPRPVAGVLQGVYAFFGVTMFWRALAQASPAPENRRAEFEFAYWRLGTWETLQALRQDSALTDAGRRFVDGVAAELGPWQDEPVSADLAEQARALVTDHHAGWRIRHVRPDPETVRAVSDAWLAGHRRLTGVRVTDDRAPTPVSDGPWSQARLDLVRLRFFEDAPGIVQETWQNVPDATPADLAYATGRLDEAADGYRAELAADPDRPASWIGLGLALSGLGAHAAARALLSCPELVRAVHRRVRSEATSEVAPDELADWIGRFLT</sequence>
<organism evidence="1 2">
    <name type="scientific">Saccharopolyspora hordei</name>
    <dbReference type="NCBI Taxonomy" id="1838"/>
    <lineage>
        <taxon>Bacteria</taxon>
        <taxon>Bacillati</taxon>
        <taxon>Actinomycetota</taxon>
        <taxon>Actinomycetes</taxon>
        <taxon>Pseudonocardiales</taxon>
        <taxon>Pseudonocardiaceae</taxon>
        <taxon>Saccharopolyspora</taxon>
    </lineage>
</organism>
<protein>
    <submittedName>
        <fullName evidence="1">HEXXH motif-containing protein</fullName>
    </submittedName>
</protein>
<dbReference type="SUPFAM" id="SSF48452">
    <property type="entry name" value="TPR-like"/>
    <property type="match status" value="1"/>
</dbReference>
<dbReference type="Proteomes" id="UP000587002">
    <property type="component" value="Unassembled WGS sequence"/>
</dbReference>
<dbReference type="InterPro" id="IPR011990">
    <property type="entry name" value="TPR-like_helical_dom_sf"/>
</dbReference>
<name>A0A853AIQ3_9PSEU</name>
<dbReference type="NCBIfam" id="TIGR04267">
    <property type="entry name" value="mod_HExxH"/>
    <property type="match status" value="1"/>
</dbReference>
<keyword evidence="2" id="KW-1185">Reference proteome</keyword>
<evidence type="ECO:0000313" key="1">
    <source>
        <dbReference type="EMBL" id="NYI84522.1"/>
    </source>
</evidence>
<dbReference type="Gene3D" id="1.25.40.10">
    <property type="entry name" value="Tetratricopeptide repeat domain"/>
    <property type="match status" value="1"/>
</dbReference>
<dbReference type="RefSeq" id="WP_179721747.1">
    <property type="nucleotide sequence ID" value="NZ_BAABFH010000001.1"/>
</dbReference>
<dbReference type="InterPro" id="IPR026337">
    <property type="entry name" value="AKG_HExxH"/>
</dbReference>
<accession>A0A853AIQ3</accession>
<reference evidence="1 2" key="1">
    <citation type="submission" date="2020-07" db="EMBL/GenBank/DDBJ databases">
        <title>Sequencing the genomes of 1000 actinobacteria strains.</title>
        <authorList>
            <person name="Klenk H.-P."/>
        </authorList>
    </citation>
    <scope>NUCLEOTIDE SEQUENCE [LARGE SCALE GENOMIC DNA]</scope>
    <source>
        <strain evidence="1 2">DSM 44065</strain>
    </source>
</reference>
<dbReference type="EMBL" id="JACCFJ010000001">
    <property type="protein sequence ID" value="NYI84522.1"/>
    <property type="molecule type" value="Genomic_DNA"/>
</dbReference>
<evidence type="ECO:0000313" key="2">
    <source>
        <dbReference type="Proteomes" id="UP000587002"/>
    </source>
</evidence>
<comment type="caution">
    <text evidence="1">The sequence shown here is derived from an EMBL/GenBank/DDBJ whole genome shotgun (WGS) entry which is preliminary data.</text>
</comment>
<dbReference type="AlphaFoldDB" id="A0A853AIQ3"/>